<dbReference type="InterPro" id="IPR056884">
    <property type="entry name" value="NPHP3-like_N"/>
</dbReference>
<dbReference type="AlphaFoldDB" id="A0A5N7C8D8"/>
<evidence type="ECO:0000256" key="1">
    <source>
        <dbReference type="ARBA" id="ARBA00022737"/>
    </source>
</evidence>
<proteinExistence type="predicted"/>
<name>A0A5N7C8D8_PETAA</name>
<dbReference type="InterPro" id="IPR036770">
    <property type="entry name" value="Ankyrin_rpt-contain_sf"/>
</dbReference>
<accession>A0A5N7C8D8</accession>
<organism evidence="5">
    <name type="scientific">Petromyces alliaceus</name>
    <name type="common">Aspergillus alliaceus</name>
    <dbReference type="NCBI Taxonomy" id="209559"/>
    <lineage>
        <taxon>Eukaryota</taxon>
        <taxon>Fungi</taxon>
        <taxon>Dikarya</taxon>
        <taxon>Ascomycota</taxon>
        <taxon>Pezizomycotina</taxon>
        <taxon>Eurotiomycetes</taxon>
        <taxon>Eurotiomycetidae</taxon>
        <taxon>Eurotiales</taxon>
        <taxon>Aspergillaceae</taxon>
        <taxon>Aspergillus</taxon>
        <taxon>Aspergillus subgen. Circumdati</taxon>
    </lineage>
</organism>
<dbReference type="Gene3D" id="3.40.50.300">
    <property type="entry name" value="P-loop containing nucleotide triphosphate hydrolases"/>
    <property type="match status" value="1"/>
</dbReference>
<feature type="domain" description="Nephrocystin 3-like N-terminal" evidence="4">
    <location>
        <begin position="199"/>
        <end position="360"/>
    </location>
</feature>
<dbReference type="SUPFAM" id="SSF48403">
    <property type="entry name" value="Ankyrin repeat"/>
    <property type="match status" value="1"/>
</dbReference>
<evidence type="ECO:0000313" key="5">
    <source>
        <dbReference type="EMBL" id="KAE8390396.1"/>
    </source>
</evidence>
<dbReference type="EMBL" id="ML735255">
    <property type="protein sequence ID" value="KAE8390396.1"/>
    <property type="molecule type" value="Genomic_DNA"/>
</dbReference>
<feature type="repeat" description="ANK" evidence="2">
    <location>
        <begin position="707"/>
        <end position="739"/>
    </location>
</feature>
<dbReference type="PROSITE" id="PS50088">
    <property type="entry name" value="ANK_REPEAT"/>
    <property type="match status" value="2"/>
</dbReference>
<feature type="repeat" description="ANK" evidence="2">
    <location>
        <begin position="742"/>
        <end position="771"/>
    </location>
</feature>
<gene>
    <name evidence="5" type="ORF">BDV23DRAFT_155345</name>
</gene>
<dbReference type="SMART" id="SM00248">
    <property type="entry name" value="ANK"/>
    <property type="match status" value="3"/>
</dbReference>
<feature type="chain" id="PRO_5024971396" description="Nephrocystin 3-like N-terminal domain-containing protein" evidence="3">
    <location>
        <begin position="23"/>
        <end position="795"/>
    </location>
</feature>
<keyword evidence="3" id="KW-0732">Signal</keyword>
<evidence type="ECO:0000256" key="2">
    <source>
        <dbReference type="PROSITE-ProRule" id="PRU00023"/>
    </source>
</evidence>
<evidence type="ECO:0000259" key="4">
    <source>
        <dbReference type="Pfam" id="PF24883"/>
    </source>
</evidence>
<reference evidence="5" key="1">
    <citation type="submission" date="2019-04" db="EMBL/GenBank/DDBJ databases">
        <title>Friends and foes A comparative genomics studyof 23 Aspergillus species from section Flavi.</title>
        <authorList>
            <consortium name="DOE Joint Genome Institute"/>
            <person name="Kjaerbolling I."/>
            <person name="Vesth T."/>
            <person name="Frisvad J.C."/>
            <person name="Nybo J.L."/>
            <person name="Theobald S."/>
            <person name="Kildgaard S."/>
            <person name="Isbrandt T."/>
            <person name="Kuo A."/>
            <person name="Sato A."/>
            <person name="Lyhne E.K."/>
            <person name="Kogle M.E."/>
            <person name="Wiebenga A."/>
            <person name="Kun R.S."/>
            <person name="Lubbers R.J."/>
            <person name="Makela M.R."/>
            <person name="Barry K."/>
            <person name="Chovatia M."/>
            <person name="Clum A."/>
            <person name="Daum C."/>
            <person name="Haridas S."/>
            <person name="He G."/>
            <person name="LaButti K."/>
            <person name="Lipzen A."/>
            <person name="Mondo S."/>
            <person name="Riley R."/>
            <person name="Salamov A."/>
            <person name="Simmons B.A."/>
            <person name="Magnuson J.K."/>
            <person name="Henrissat B."/>
            <person name="Mortensen U.H."/>
            <person name="Larsen T.O."/>
            <person name="Devries R.P."/>
            <person name="Grigoriev I.V."/>
            <person name="Machida M."/>
            <person name="Baker S.E."/>
            <person name="Andersen M.R."/>
        </authorList>
    </citation>
    <scope>NUCLEOTIDE SEQUENCE [LARGE SCALE GENOMIC DNA]</scope>
    <source>
        <strain evidence="5">IBT 14317</strain>
    </source>
</reference>
<dbReference type="Proteomes" id="UP000326877">
    <property type="component" value="Unassembled WGS sequence"/>
</dbReference>
<dbReference type="SUPFAM" id="SSF52540">
    <property type="entry name" value="P-loop containing nucleoside triphosphate hydrolases"/>
    <property type="match status" value="1"/>
</dbReference>
<dbReference type="InterPro" id="IPR002110">
    <property type="entry name" value="Ankyrin_rpt"/>
</dbReference>
<keyword evidence="2" id="KW-0040">ANK repeat</keyword>
<dbReference type="OrthoDB" id="1577640at2759"/>
<keyword evidence="1" id="KW-0677">Repeat</keyword>
<evidence type="ECO:0000256" key="3">
    <source>
        <dbReference type="SAM" id="SignalP"/>
    </source>
</evidence>
<dbReference type="Pfam" id="PF24883">
    <property type="entry name" value="NPHP3_N"/>
    <property type="match status" value="1"/>
</dbReference>
<dbReference type="PROSITE" id="PS50297">
    <property type="entry name" value="ANK_REP_REGION"/>
    <property type="match status" value="2"/>
</dbReference>
<dbReference type="Pfam" id="PF12796">
    <property type="entry name" value="Ank_2"/>
    <property type="match status" value="1"/>
</dbReference>
<feature type="signal peptide" evidence="3">
    <location>
        <begin position="1"/>
        <end position="22"/>
    </location>
</feature>
<dbReference type="PANTHER" id="PTHR10039:SF16">
    <property type="entry name" value="GPI INOSITOL-DEACYLASE"/>
    <property type="match status" value="1"/>
</dbReference>
<dbReference type="PANTHER" id="PTHR10039">
    <property type="entry name" value="AMELOGENIN"/>
    <property type="match status" value="1"/>
</dbReference>
<protein>
    <recommendedName>
        <fullName evidence="4">Nephrocystin 3-like N-terminal domain-containing protein</fullName>
    </recommendedName>
</protein>
<dbReference type="InterPro" id="IPR027417">
    <property type="entry name" value="P-loop_NTPase"/>
</dbReference>
<dbReference type="Gene3D" id="1.25.40.20">
    <property type="entry name" value="Ankyrin repeat-containing domain"/>
    <property type="match status" value="1"/>
</dbReference>
<sequence>MDPLSFTASLIAVLQATNVVLSICYSYASTTKPWGLCDEVRNLGGVLERLLSLARQDELPSLRVLCQPGGPLEKTREFLEELECRLAPGDSSRRRAFASALSWPLREAETRRAMEDIGRLKSTLSLALDADQTSLILAIKETASVSREAILDTRDDIGCIRQISQRAELDTQRAKVKAWLSAPDPSTNHNAAHRKRQKGTGEWFLQSKEFMRWRADPSSTLWLHGIAGCGKTVLSSLIIDSMLELYRGSSKTATVYFYFDFQDIGKRSPEAMLRSLVHQLLAAIDYIPSKVEVLFASKNGQQPTTTDLLEVFKECILSFEEVFIIVDAIDECAERHLQWDIIQQITEWRLQQQHLLLTGRGELEADRRFQSLPRSVKVPIQSAQVDEDIRLYIREQLLTDRKLKRWNNRADIKEEIMEELVNKAHGMFRWAACQLDALGNCLSPSMLRKRLDSLPATMDDMYTQAITEIDEEHANLVVKVLKWLTYSARPLCVAELAEIATIDDKSGQFNHDQRLVDPLDILNICPSIFVATAPDGPRHQSLNDRKTQQKVRLAHLSVKEFLVSDRIRTGPAKHCALSARDAHAVTARDCLAYLLQFRCPYTSIPDTVKSSPLLSYATNYWPMHVTLSGQDTRDACYPLVLELFNSKTAYLNWASFLDGYTPFDDVATEDSFNQPPSPLYYAASFGLSTVVKELINTGRPVNGSNGPAGSPLAVAALSGHTETVQTLIDNGAIVNSVGPLGSPLHVAASEGHVGVVEALLHAGADPNIQDDFGATALGVARKHMRQDIVQLLSSA</sequence>